<keyword evidence="1" id="KW-0472">Membrane</keyword>
<dbReference type="AlphaFoldDB" id="A0A8H4UF83"/>
<keyword evidence="1" id="KW-1133">Transmembrane helix</keyword>
<feature type="transmembrane region" description="Helical" evidence="1">
    <location>
        <begin position="249"/>
        <end position="266"/>
    </location>
</feature>
<evidence type="ECO:0000256" key="2">
    <source>
        <dbReference type="SAM" id="SignalP"/>
    </source>
</evidence>
<comment type="caution">
    <text evidence="3">The sequence shown here is derived from an EMBL/GenBank/DDBJ whole genome shotgun (WGS) entry which is preliminary data.</text>
</comment>
<feature type="signal peptide" evidence="2">
    <location>
        <begin position="1"/>
        <end position="26"/>
    </location>
</feature>
<reference evidence="3" key="2">
    <citation type="submission" date="2020-05" db="EMBL/GenBank/DDBJ databases">
        <authorList>
            <person name="Kim H.-S."/>
            <person name="Proctor R.H."/>
            <person name="Brown D.W."/>
        </authorList>
    </citation>
    <scope>NUCLEOTIDE SEQUENCE</scope>
    <source>
        <strain evidence="3">NRRL 22465</strain>
    </source>
</reference>
<evidence type="ECO:0000313" key="3">
    <source>
        <dbReference type="EMBL" id="KAF4975515.1"/>
    </source>
</evidence>
<proteinExistence type="predicted"/>
<keyword evidence="4" id="KW-1185">Reference proteome</keyword>
<evidence type="ECO:0000256" key="1">
    <source>
        <dbReference type="SAM" id="Phobius"/>
    </source>
</evidence>
<name>A0A8H4UF83_9HYPO</name>
<dbReference type="OrthoDB" id="3009728at2759"/>
<feature type="chain" id="PRO_5034550487" evidence="2">
    <location>
        <begin position="27"/>
        <end position="296"/>
    </location>
</feature>
<keyword evidence="2" id="KW-0732">Signal</keyword>
<feature type="transmembrane region" description="Helical" evidence="1">
    <location>
        <begin position="168"/>
        <end position="188"/>
    </location>
</feature>
<organism evidence="3 4">
    <name type="scientific">Fusarium zealandicum</name>
    <dbReference type="NCBI Taxonomy" id="1053134"/>
    <lineage>
        <taxon>Eukaryota</taxon>
        <taxon>Fungi</taxon>
        <taxon>Dikarya</taxon>
        <taxon>Ascomycota</taxon>
        <taxon>Pezizomycotina</taxon>
        <taxon>Sordariomycetes</taxon>
        <taxon>Hypocreomycetidae</taxon>
        <taxon>Hypocreales</taxon>
        <taxon>Nectriaceae</taxon>
        <taxon>Fusarium</taxon>
        <taxon>Fusarium staphyleae species complex</taxon>
    </lineage>
</organism>
<gene>
    <name evidence="3" type="ORF">FZEAL_7701</name>
</gene>
<feature type="transmembrane region" description="Helical" evidence="1">
    <location>
        <begin position="126"/>
        <end position="148"/>
    </location>
</feature>
<feature type="transmembrane region" description="Helical" evidence="1">
    <location>
        <begin position="92"/>
        <end position="114"/>
    </location>
</feature>
<evidence type="ECO:0000313" key="4">
    <source>
        <dbReference type="Proteomes" id="UP000635477"/>
    </source>
</evidence>
<feature type="transmembrane region" description="Helical" evidence="1">
    <location>
        <begin position="221"/>
        <end position="243"/>
    </location>
</feature>
<dbReference type="EMBL" id="JABEYC010000631">
    <property type="protein sequence ID" value="KAF4975515.1"/>
    <property type="molecule type" value="Genomic_DNA"/>
</dbReference>
<sequence length="296" mass="32464">MSRTTSSSFWIVVAVVLYHHVAPATALTRSFAQYQNFFPAWDGQLKEMLRDKDQCHESFQNYNNRSMTLPQVGYQVIGCIFENMPEYRKAELSAAAVIPGLAPSVLQLLSASYVDAVLLAFRRPGLALLLAMSNSGYLATAAAVANNAHLAYQLSVLAVCTFAPANDFLPAIWTAASVAIHLVGYAVVRLRIKVDTGDEMQVVGLRMSWSDRILNEVTPTFVGTALQAFYATIILSSLVFLSVRDSTIVVLRLMASTLAVRAILIYELTGFRTDMEGFGLSEKSEYTAVESLNVNN</sequence>
<accession>A0A8H4UF83</accession>
<dbReference type="Proteomes" id="UP000635477">
    <property type="component" value="Unassembled WGS sequence"/>
</dbReference>
<keyword evidence="1" id="KW-0812">Transmembrane</keyword>
<reference evidence="3" key="1">
    <citation type="journal article" date="2020" name="BMC Genomics">
        <title>Correction to: Identification and distribution of gene clusters required for synthesis of sphingolipid metabolism inhibitors in diverse species of the filamentous fungus Fusarium.</title>
        <authorList>
            <person name="Kim H.S."/>
            <person name="Lohmar J.M."/>
            <person name="Busman M."/>
            <person name="Brown D.W."/>
            <person name="Naumann T.A."/>
            <person name="Divon H.H."/>
            <person name="Lysoe E."/>
            <person name="Uhlig S."/>
            <person name="Proctor R.H."/>
        </authorList>
    </citation>
    <scope>NUCLEOTIDE SEQUENCE</scope>
    <source>
        <strain evidence="3">NRRL 22465</strain>
    </source>
</reference>
<protein>
    <submittedName>
        <fullName evidence="3">Uncharacterized protein</fullName>
    </submittedName>
</protein>